<protein>
    <submittedName>
        <fullName evidence="1">Uncharacterized protein</fullName>
    </submittedName>
</protein>
<dbReference type="EMBL" id="JAELVR010000015">
    <property type="protein sequence ID" value="MBJ6373545.1"/>
    <property type="molecule type" value="Genomic_DNA"/>
</dbReference>
<name>A0A8J7LXE6_9RHOB</name>
<gene>
    <name evidence="1" type="ORF">JF290_18635</name>
</gene>
<organism evidence="1 2">
    <name type="scientific">Sedimentitalea arenosa</name>
    <dbReference type="NCBI Taxonomy" id="2798803"/>
    <lineage>
        <taxon>Bacteria</taxon>
        <taxon>Pseudomonadati</taxon>
        <taxon>Pseudomonadota</taxon>
        <taxon>Alphaproteobacteria</taxon>
        <taxon>Rhodobacterales</taxon>
        <taxon>Paracoccaceae</taxon>
        <taxon>Sedimentitalea</taxon>
    </lineage>
</organism>
<dbReference type="AlphaFoldDB" id="A0A8J7LXE6"/>
<dbReference type="Proteomes" id="UP000619079">
    <property type="component" value="Unassembled WGS sequence"/>
</dbReference>
<proteinExistence type="predicted"/>
<sequence length="104" mass="10146">MGKAILAILCLVVGLVIGTMFGGMLIGGSAAGIGIATGLGAGICSTVQAAQEEGLMTAEQVDQVLNRAAADLAELSGAGTPDAVVGSAAECDDVLQRLKAASEE</sequence>
<dbReference type="RefSeq" id="WP_199026420.1">
    <property type="nucleotide sequence ID" value="NZ_JAELVR010000015.1"/>
</dbReference>
<evidence type="ECO:0000313" key="2">
    <source>
        <dbReference type="Proteomes" id="UP000619079"/>
    </source>
</evidence>
<evidence type="ECO:0000313" key="1">
    <source>
        <dbReference type="EMBL" id="MBJ6373545.1"/>
    </source>
</evidence>
<accession>A0A8J7LXE6</accession>
<comment type="caution">
    <text evidence="1">The sequence shown here is derived from an EMBL/GenBank/DDBJ whole genome shotgun (WGS) entry which is preliminary data.</text>
</comment>
<keyword evidence="2" id="KW-1185">Reference proteome</keyword>
<reference evidence="1" key="1">
    <citation type="submission" date="2020-12" db="EMBL/GenBank/DDBJ databases">
        <title>Sedimentitalea sp. nov., isolated from sand in Incheon.</title>
        <authorList>
            <person name="Kim W."/>
        </authorList>
    </citation>
    <scope>NUCLEOTIDE SEQUENCE</scope>
    <source>
        <strain evidence="1">CAU 1593</strain>
    </source>
</reference>